<dbReference type="Proteomes" id="UP000198618">
    <property type="component" value="Unassembled WGS sequence"/>
</dbReference>
<organism evidence="1 2">
    <name type="scientific">Oceanobacillus limi</name>
    <dbReference type="NCBI Taxonomy" id="930131"/>
    <lineage>
        <taxon>Bacteria</taxon>
        <taxon>Bacillati</taxon>
        <taxon>Bacillota</taxon>
        <taxon>Bacilli</taxon>
        <taxon>Bacillales</taxon>
        <taxon>Bacillaceae</taxon>
        <taxon>Oceanobacillus</taxon>
    </lineage>
</organism>
<accession>A0A1I0E5D1</accession>
<dbReference type="Gene3D" id="3.40.630.30">
    <property type="match status" value="1"/>
</dbReference>
<dbReference type="RefSeq" id="WP_090870246.1">
    <property type="nucleotide sequence ID" value="NZ_FOHE01000010.1"/>
</dbReference>
<proteinExistence type="predicted"/>
<name>A0A1I0E5D1_9BACI</name>
<dbReference type="EMBL" id="FOHE01000010">
    <property type="protein sequence ID" value="SET40354.1"/>
    <property type="molecule type" value="Genomic_DNA"/>
</dbReference>
<keyword evidence="2" id="KW-1185">Reference proteome</keyword>
<dbReference type="AlphaFoldDB" id="A0A1I0E5D1"/>
<reference evidence="1 2" key="1">
    <citation type="submission" date="2016-10" db="EMBL/GenBank/DDBJ databases">
        <authorList>
            <person name="de Groot N.N."/>
        </authorList>
    </citation>
    <scope>NUCLEOTIDE SEQUENCE [LARGE SCALE GENOMIC DNA]</scope>
    <source>
        <strain evidence="1 2">IBRC-M 10780</strain>
    </source>
</reference>
<dbReference type="SUPFAM" id="SSF55729">
    <property type="entry name" value="Acyl-CoA N-acyltransferases (Nat)"/>
    <property type="match status" value="1"/>
</dbReference>
<protein>
    <recommendedName>
        <fullName evidence="3">N-acetyltransferase domain-containing protein</fullName>
    </recommendedName>
</protein>
<sequence>MQTTQEYTYEIVTLKEPEKIDKAAECLARSFIGVDVEGKWIQEPMVGTLNIEYKDFYHFVKDYLNATVDQGYCAVALDDENEVVGVFAGDTNKLEIIGEDVFEGSFYDMNVILNVLEDVDKRFIEDYQQRNGKEIEDGDLLHIFMIGVVAKHNRREVIQHLGNMLIEKAASEGLEAVLAEATNNKSVQVLEKYHNIHKYKDFEGNFIVHHYQDNNRLNRIPSDTADGTYIVLREL</sequence>
<gene>
    <name evidence="1" type="ORF">SAMN05216389_110131</name>
</gene>
<evidence type="ECO:0008006" key="3">
    <source>
        <dbReference type="Google" id="ProtNLM"/>
    </source>
</evidence>
<dbReference type="OrthoDB" id="2080303at2"/>
<dbReference type="STRING" id="930131.SAMN05216389_110131"/>
<evidence type="ECO:0000313" key="2">
    <source>
        <dbReference type="Proteomes" id="UP000198618"/>
    </source>
</evidence>
<dbReference type="InterPro" id="IPR016181">
    <property type="entry name" value="Acyl_CoA_acyltransferase"/>
</dbReference>
<evidence type="ECO:0000313" key="1">
    <source>
        <dbReference type="EMBL" id="SET40354.1"/>
    </source>
</evidence>